<dbReference type="CDD" id="cd02856">
    <property type="entry name" value="E_set_GDE_Isoamylase_N"/>
    <property type="match status" value="1"/>
</dbReference>
<dbReference type="InterPro" id="IPR004193">
    <property type="entry name" value="Glyco_hydro_13_N"/>
</dbReference>
<dbReference type="CDD" id="cd11326">
    <property type="entry name" value="AmyAc_Glg_debranch"/>
    <property type="match status" value="1"/>
</dbReference>
<accession>A0ABT0D9I0</accession>
<comment type="similarity">
    <text evidence="3">Belongs to the glycosyl hydrolase 13 family.</text>
</comment>
<comment type="catalytic activity">
    <reaction evidence="1 13">
        <text>Transfers a segment of a (1-&gt;4)-alpha-D-glucan to a new position in an acceptor, which may be glucose or a (1-&gt;4)-alpha-D-glucan.</text>
        <dbReference type="EC" id="2.4.1.25"/>
    </reaction>
</comment>
<dbReference type="SMART" id="SM00642">
    <property type="entry name" value="Aamy"/>
    <property type="match status" value="1"/>
</dbReference>
<comment type="caution">
    <text evidence="16">The sequence shown here is derived from an EMBL/GenBank/DDBJ whole genome shotgun (WGS) entry which is preliminary data.</text>
</comment>
<dbReference type="InterPro" id="IPR011837">
    <property type="entry name" value="Glycogen_debranch_GlgX"/>
</dbReference>
<evidence type="ECO:0000256" key="13">
    <source>
        <dbReference type="RuleBase" id="RU361207"/>
    </source>
</evidence>
<evidence type="ECO:0000256" key="5">
    <source>
        <dbReference type="ARBA" id="ARBA00020295"/>
    </source>
</evidence>
<organism evidence="16 17">
    <name type="scientific">Ancylobacter crimeensis</name>
    <dbReference type="NCBI Taxonomy" id="2579147"/>
    <lineage>
        <taxon>Bacteria</taxon>
        <taxon>Pseudomonadati</taxon>
        <taxon>Pseudomonadota</taxon>
        <taxon>Alphaproteobacteria</taxon>
        <taxon>Hyphomicrobiales</taxon>
        <taxon>Xanthobacteraceae</taxon>
        <taxon>Ancylobacter</taxon>
    </lineage>
</organism>
<feature type="domain" description="Glycosyl hydrolase family 13 catalytic" evidence="15">
    <location>
        <begin position="161"/>
        <end position="563"/>
    </location>
</feature>
<feature type="compositionally biased region" description="Basic and acidic residues" evidence="14">
    <location>
        <begin position="463"/>
        <end position="475"/>
    </location>
</feature>
<dbReference type="InterPro" id="IPR013780">
    <property type="entry name" value="Glyco_hydro_b"/>
</dbReference>
<evidence type="ECO:0000256" key="10">
    <source>
        <dbReference type="ARBA" id="ARBA00023295"/>
    </source>
</evidence>
<comment type="similarity">
    <text evidence="2 13">Belongs to the disproportionating enzyme family.</text>
</comment>
<dbReference type="PANTHER" id="PTHR43002">
    <property type="entry name" value="GLYCOGEN DEBRANCHING ENZYME"/>
    <property type="match status" value="1"/>
</dbReference>
<dbReference type="NCBIfam" id="TIGR02100">
    <property type="entry name" value="glgX_debranch"/>
    <property type="match status" value="1"/>
</dbReference>
<evidence type="ECO:0000256" key="9">
    <source>
        <dbReference type="ARBA" id="ARBA00023277"/>
    </source>
</evidence>
<dbReference type="NCBIfam" id="TIGR00217">
    <property type="entry name" value="malQ"/>
    <property type="match status" value="1"/>
</dbReference>
<evidence type="ECO:0000256" key="4">
    <source>
        <dbReference type="ARBA" id="ARBA00012560"/>
    </source>
</evidence>
<reference evidence="16 17" key="1">
    <citation type="submission" date="2022-04" db="EMBL/GenBank/DDBJ databases">
        <authorList>
            <person name="Grouzdev D.S."/>
            <person name="Pantiukh K.S."/>
            <person name="Krutkina M.S."/>
        </authorList>
    </citation>
    <scope>NUCLEOTIDE SEQUENCE [LARGE SCALE GENOMIC DNA]</scope>
    <source>
        <strain evidence="16 17">6x-1</strain>
    </source>
</reference>
<dbReference type="Pfam" id="PF02922">
    <property type="entry name" value="CBM_48"/>
    <property type="match status" value="1"/>
</dbReference>
<dbReference type="Gene3D" id="3.20.20.80">
    <property type="entry name" value="Glycosidases"/>
    <property type="match status" value="2"/>
</dbReference>
<dbReference type="InterPro" id="IPR003385">
    <property type="entry name" value="Glyco_hydro_77"/>
</dbReference>
<evidence type="ECO:0000256" key="3">
    <source>
        <dbReference type="ARBA" id="ARBA00008061"/>
    </source>
</evidence>
<evidence type="ECO:0000256" key="7">
    <source>
        <dbReference type="ARBA" id="ARBA00022679"/>
    </source>
</evidence>
<keyword evidence="17" id="KW-1185">Reference proteome</keyword>
<evidence type="ECO:0000313" key="16">
    <source>
        <dbReference type="EMBL" id="MCK0196587.1"/>
    </source>
</evidence>
<evidence type="ECO:0000256" key="11">
    <source>
        <dbReference type="ARBA" id="ARBA00031423"/>
    </source>
</evidence>
<dbReference type="InterPro" id="IPR006047">
    <property type="entry name" value="GH13_cat_dom"/>
</dbReference>
<dbReference type="SUPFAM" id="SSF51445">
    <property type="entry name" value="(Trans)glycosidases"/>
    <property type="match status" value="2"/>
</dbReference>
<dbReference type="RefSeq" id="WP_247027833.1">
    <property type="nucleotide sequence ID" value="NZ_JALKCH010000004.1"/>
</dbReference>
<dbReference type="InterPro" id="IPR014756">
    <property type="entry name" value="Ig_E-set"/>
</dbReference>
<protein>
    <recommendedName>
        <fullName evidence="5 13">4-alpha-glucanotransferase</fullName>
        <ecNumber evidence="4 13">2.4.1.25</ecNumber>
    </recommendedName>
    <alternativeName>
        <fullName evidence="11 13">Amylomaltase</fullName>
    </alternativeName>
    <alternativeName>
        <fullName evidence="12 13">Disproportionating enzyme</fullName>
    </alternativeName>
</protein>
<dbReference type="InterPro" id="IPR017853">
    <property type="entry name" value="GH"/>
</dbReference>
<evidence type="ECO:0000256" key="6">
    <source>
        <dbReference type="ARBA" id="ARBA00022676"/>
    </source>
</evidence>
<evidence type="ECO:0000256" key="8">
    <source>
        <dbReference type="ARBA" id="ARBA00022801"/>
    </source>
</evidence>
<keyword evidence="6 13" id="KW-0328">Glycosyltransferase</keyword>
<dbReference type="SUPFAM" id="SSF51011">
    <property type="entry name" value="Glycosyl hydrolase domain"/>
    <property type="match status" value="1"/>
</dbReference>
<evidence type="ECO:0000256" key="14">
    <source>
        <dbReference type="SAM" id="MobiDB-lite"/>
    </source>
</evidence>
<dbReference type="EMBL" id="JALKCH010000004">
    <property type="protein sequence ID" value="MCK0196587.1"/>
    <property type="molecule type" value="Genomic_DNA"/>
</dbReference>
<dbReference type="Pfam" id="PF02446">
    <property type="entry name" value="Glyco_hydro_77"/>
    <property type="match status" value="1"/>
</dbReference>
<evidence type="ECO:0000313" key="17">
    <source>
        <dbReference type="Proteomes" id="UP001203284"/>
    </source>
</evidence>
<dbReference type="EC" id="2.4.1.25" evidence="4 13"/>
<evidence type="ECO:0000259" key="15">
    <source>
        <dbReference type="SMART" id="SM00642"/>
    </source>
</evidence>
<keyword evidence="10" id="KW-0326">Glycosidase</keyword>
<keyword evidence="8" id="KW-0378">Hydrolase</keyword>
<dbReference type="Gene3D" id="2.60.40.1180">
    <property type="entry name" value="Golgi alpha-mannosidase II"/>
    <property type="match status" value="1"/>
</dbReference>
<evidence type="ECO:0000256" key="1">
    <source>
        <dbReference type="ARBA" id="ARBA00000439"/>
    </source>
</evidence>
<dbReference type="Gene3D" id="2.60.40.10">
    <property type="entry name" value="Immunoglobulins"/>
    <property type="match status" value="1"/>
</dbReference>
<feature type="region of interest" description="Disordered" evidence="14">
    <location>
        <begin position="463"/>
        <end position="490"/>
    </location>
</feature>
<evidence type="ECO:0000256" key="12">
    <source>
        <dbReference type="ARBA" id="ARBA00031501"/>
    </source>
</evidence>
<dbReference type="SUPFAM" id="SSF81296">
    <property type="entry name" value="E set domains"/>
    <property type="match status" value="1"/>
</dbReference>
<gene>
    <name evidence="16" type="primary">glgX</name>
    <name evidence="16" type="ORF">MWN34_06630</name>
</gene>
<name>A0ABT0D9I0_9HYPH</name>
<evidence type="ECO:0000256" key="2">
    <source>
        <dbReference type="ARBA" id="ARBA00005684"/>
    </source>
</evidence>
<keyword evidence="7 13" id="KW-0808">Transferase</keyword>
<keyword evidence="9 13" id="KW-0119">Carbohydrate metabolism</keyword>
<dbReference type="InterPro" id="IPR013783">
    <property type="entry name" value="Ig-like_fold"/>
</dbReference>
<proteinExistence type="inferred from homology"/>
<dbReference type="InterPro" id="IPR044505">
    <property type="entry name" value="GlgX_Isoamylase_N_E_set"/>
</dbReference>
<sequence>MNAYRISAGVPEPLGVTADAEGVNVAVFSAHATAIEFCLFDETGQEDVARVVLPEQTGDVFHGHIAGIGDGARYGMRAHGPWDPAHGHRFNSSKLLVDPYAVRLDRPFVLDVSMFDQRARGASRDDADSAPFVPKAVVEAAGRVIAPFQVPFRWDGQVFYELHVRGYTRLNPQVPLELRGTFAGLADPAAIAHLVRLGITTVELMPAMAWIDERHLPSLGLSNYWGYNPVVFGAPDPRLAPGGFADVRLAVEALHAAGISVVLDVVLNHTGESDVYGPTVSLRGLDNATYYRHATHDPGELINDAGTGNTLALESAPVLRLAMDSLRRWATTGLDGFRFDLAATLGRTAHGFDIHAPFFGAIGQDPLLRDRALIAEPWDIGPGGYQVGRFPAEWAEWNDHFRDTARKFWRGDQGMIGEVATRLAGSADVFAARRRPLSRAVNFVTAHDGFTLSDLVSYERKHNEANGEDNRDGTGDNHSWNHGTEGPTDDPAIIARRQADARALLATLLVARGTPMLTMGDECGRSQSGNNNAYAQDNALTWLDWSRMDEALVAFTASLVTLRREHPALRGEMPLTGRPLDASTLPDVEWRAGDGTPVNWQDPDNRVLVAVFYAAAGRGGEADRVAVVLNGDAHAADIRLPEARDEHDWEVRIDTSRAQAGTTLRLVEERFTAAARSVTVIVEKRVPDAPRRSADPALLERLAAAASIAAHWQDVSGLRHEVPDDTKRALLKAMRLPADTRGDASDSLVWLSEQTFARSVPEALVVREGATARLRLGGAAARATRRLELRIRLENGEERLWPVAPDEGERAELPRPDGRFALVRHISLPPLPLGRHGLLLDGESCIVTVAPTSSYVPPHLGNGGRASGIVAHLYALRRTRNDQGIGDFSALATLAEAAATRGAALVGLNPLHALFPHDRERASPYYPSDRRFLDPIYIDVAELAAPGESEALRAAWEAAVPVFSALGASGAVDYTAVWGAKRRVLAAAFDLFEAGGDAAFDRFVTEGGEALLRFATFTALAEQQGSDGWRSWPETLRQPDAPAVRAFIDANARAVRFALWQQWTADRHLQSAATRAQEAGLSVGFYRDLAVGTAPDGAEAWAEADRLMQGVTVGAPPDPLGPEGQNWNLPPPDPLALRADGYVGFARNVAANMRYAGALRIDHVMGLRRLFLIPQGASAAEGAYLSFPFEDMAGQVALESHRARCLVVGEDLGTVPFGMREQLSAENMLSYRVLWFERSTSGFMPPRDYPPLAAACVSTHDLPTLAGWWDGADIDERQAIRLEDEASAAGARVARRVEKETLAQALQQEGLIGQLPDFEAPLDDAFVAAVHGYVARSRSMLALTQIDDLAGETIGVNLPGTDRERPNWRRRLAIPVEEVLDTLRARAALDAMKAERG</sequence>
<dbReference type="Proteomes" id="UP001203284">
    <property type="component" value="Unassembled WGS sequence"/>
</dbReference>